<dbReference type="InterPro" id="IPR007837">
    <property type="entry name" value="DinB"/>
</dbReference>
<dbReference type="OrthoDB" id="9807509at2"/>
<evidence type="ECO:0000256" key="3">
    <source>
        <dbReference type="PIRSR" id="PIRSR607837-1"/>
    </source>
</evidence>
<dbReference type="PANTHER" id="PTHR37302">
    <property type="entry name" value="SLR1116 PROTEIN"/>
    <property type="match status" value="1"/>
</dbReference>
<sequence>MNKKLYEAASTLDDTALREDLGAFFGSIMGTLNHILVADILWLQRFIQHPADYRSLDYVSGLDKPASLRQLLYPTVGELAAVRTKMDEAIIRLCEEAREEDFEYSFSYQNTRGEAFTKRFGFLVQHVFNHQTHHRGQATTLLYQKGIDIGVTDLPAITPAA</sequence>
<gene>
    <name evidence="4" type="ORF">FKG94_15750</name>
</gene>
<dbReference type="AlphaFoldDB" id="A0A545TFR2"/>
<dbReference type="Proteomes" id="UP000319732">
    <property type="component" value="Unassembled WGS sequence"/>
</dbReference>
<feature type="binding site" evidence="3">
    <location>
        <position position="34"/>
    </location>
    <ligand>
        <name>a divalent metal cation</name>
        <dbReference type="ChEBI" id="CHEBI:60240"/>
    </ligand>
</feature>
<keyword evidence="2 3" id="KW-0479">Metal-binding</keyword>
<evidence type="ECO:0000313" key="4">
    <source>
        <dbReference type="EMBL" id="TQV76062.1"/>
    </source>
</evidence>
<evidence type="ECO:0000256" key="1">
    <source>
        <dbReference type="ARBA" id="ARBA00008635"/>
    </source>
</evidence>
<dbReference type="GO" id="GO:0046872">
    <property type="term" value="F:metal ion binding"/>
    <property type="evidence" value="ECO:0007669"/>
    <property type="project" value="UniProtKB-KW"/>
</dbReference>
<feature type="binding site" evidence="3">
    <location>
        <position position="130"/>
    </location>
    <ligand>
        <name>a divalent metal cation</name>
        <dbReference type="ChEBI" id="CHEBI:60240"/>
    </ligand>
</feature>
<comment type="caution">
    <text evidence="4">The sequence shown here is derived from an EMBL/GenBank/DDBJ whole genome shotgun (WGS) entry which is preliminary data.</text>
</comment>
<name>A0A545TFR2_9GAMM</name>
<proteinExistence type="inferred from homology"/>
<evidence type="ECO:0000313" key="5">
    <source>
        <dbReference type="Proteomes" id="UP000319732"/>
    </source>
</evidence>
<dbReference type="InterPro" id="IPR034660">
    <property type="entry name" value="DinB/YfiT-like"/>
</dbReference>
<dbReference type="Pfam" id="PF05163">
    <property type="entry name" value="DinB"/>
    <property type="match status" value="1"/>
</dbReference>
<dbReference type="PANTHER" id="PTHR37302:SF1">
    <property type="entry name" value="PROTEIN DINB"/>
    <property type="match status" value="1"/>
</dbReference>
<evidence type="ECO:0000256" key="2">
    <source>
        <dbReference type="ARBA" id="ARBA00022723"/>
    </source>
</evidence>
<dbReference type="SUPFAM" id="SSF109854">
    <property type="entry name" value="DinB/YfiT-like putative metalloenzymes"/>
    <property type="match status" value="1"/>
</dbReference>
<comment type="similarity">
    <text evidence="1">Belongs to the DinB family.</text>
</comment>
<dbReference type="EMBL" id="VHSG01000015">
    <property type="protein sequence ID" value="TQV76062.1"/>
    <property type="molecule type" value="Genomic_DNA"/>
</dbReference>
<keyword evidence="5" id="KW-1185">Reference proteome</keyword>
<dbReference type="Gene3D" id="1.20.120.450">
    <property type="entry name" value="dinb family like domain"/>
    <property type="match status" value="1"/>
</dbReference>
<feature type="binding site" evidence="3">
    <location>
        <position position="134"/>
    </location>
    <ligand>
        <name>a divalent metal cation</name>
        <dbReference type="ChEBI" id="CHEBI:60240"/>
    </ligand>
</feature>
<organism evidence="4 5">
    <name type="scientific">Exilibacterium tricleocarpae</name>
    <dbReference type="NCBI Taxonomy" id="2591008"/>
    <lineage>
        <taxon>Bacteria</taxon>
        <taxon>Pseudomonadati</taxon>
        <taxon>Pseudomonadota</taxon>
        <taxon>Gammaproteobacteria</taxon>
        <taxon>Cellvibrionales</taxon>
        <taxon>Cellvibrionaceae</taxon>
        <taxon>Exilibacterium</taxon>
    </lineage>
</organism>
<reference evidence="4 5" key="1">
    <citation type="submission" date="2019-06" db="EMBL/GenBank/DDBJ databases">
        <title>Whole genome sequence for Cellvibrionaceae sp. R142.</title>
        <authorList>
            <person name="Wang G."/>
        </authorList>
    </citation>
    <scope>NUCLEOTIDE SEQUENCE [LARGE SCALE GENOMIC DNA]</scope>
    <source>
        <strain evidence="4 5">R142</strain>
    </source>
</reference>
<accession>A0A545TFR2</accession>
<protein>
    <submittedName>
        <fullName evidence="4">Damage-inducible protein DinB</fullName>
    </submittedName>
</protein>